<name>A0ABN6P8C4_9PROT</name>
<organism evidence="1 2">
    <name type="scientific">Roseomonas fluvialis</name>
    <dbReference type="NCBI Taxonomy" id="1750527"/>
    <lineage>
        <taxon>Bacteria</taxon>
        <taxon>Pseudomonadati</taxon>
        <taxon>Pseudomonadota</taxon>
        <taxon>Alphaproteobacteria</taxon>
        <taxon>Acetobacterales</taxon>
        <taxon>Roseomonadaceae</taxon>
        <taxon>Roseomonas</taxon>
    </lineage>
</organism>
<dbReference type="EMBL" id="AP025637">
    <property type="protein sequence ID" value="BDG75144.1"/>
    <property type="molecule type" value="Genomic_DNA"/>
</dbReference>
<proteinExistence type="predicted"/>
<evidence type="ECO:0000313" key="2">
    <source>
        <dbReference type="Proteomes" id="UP000831327"/>
    </source>
</evidence>
<accession>A0ABN6P8C4</accession>
<gene>
    <name evidence="1" type="ORF">Rmf_50730</name>
</gene>
<keyword evidence="2" id="KW-1185">Reference proteome</keyword>
<dbReference type="RefSeq" id="WP_244457234.1">
    <property type="nucleotide sequence ID" value="NZ_AP025637.1"/>
</dbReference>
<sequence>MHDRFAGLPGWAAAVAWRLDFFARGRPRARHRRRALRRTLQALRARSATPDDEARALAAFCNACLGLAQAGVAARPDLMVFAPAVARLCTLARDEIAGSRDDRPLMVALEALLAAQPDMPWPLGALPGRAVFLANMAQHVPAEAPAAAAMLVNDLATLGADLPRLALEAAAAAG</sequence>
<dbReference type="Proteomes" id="UP000831327">
    <property type="component" value="Chromosome"/>
</dbReference>
<evidence type="ECO:0000313" key="1">
    <source>
        <dbReference type="EMBL" id="BDG75144.1"/>
    </source>
</evidence>
<reference evidence="1 2" key="1">
    <citation type="journal article" date="2016" name="Microbes Environ.">
        <title>Phylogenetically diverse aerobic anoxygenic phototrophic bacteria isolated from epilithic biofilms in Tama river, Japan.</title>
        <authorList>
            <person name="Hirose S."/>
            <person name="Matsuura K."/>
            <person name="Haruta S."/>
        </authorList>
    </citation>
    <scope>NUCLEOTIDE SEQUENCE [LARGE SCALE GENOMIC DNA]</scope>
    <source>
        <strain evidence="1 2">S08</strain>
    </source>
</reference>
<protein>
    <submittedName>
        <fullName evidence="1">Uncharacterized protein</fullName>
    </submittedName>
</protein>